<dbReference type="InterPro" id="IPR029044">
    <property type="entry name" value="Nucleotide-diphossugar_trans"/>
</dbReference>
<dbReference type="SUPFAM" id="SSF53448">
    <property type="entry name" value="Nucleotide-diphospho-sugar transferases"/>
    <property type="match status" value="1"/>
</dbReference>
<dbReference type="PANTHER" id="PTHR43179:SF7">
    <property type="entry name" value="RHAMNOSYLTRANSFERASE WBBL"/>
    <property type="match status" value="1"/>
</dbReference>
<evidence type="ECO:0000313" key="3">
    <source>
        <dbReference type="Proteomes" id="UP001304461"/>
    </source>
</evidence>
<sequence>MTIARTQPPACLNRQLPANWCKSCQERSETMVQSNVTVVVVPRERFGYALRSLDSIVENTDVPFELIYIDGNSPPDLGRALQAQAEERNFQLIRTEHYLSPNTARNLALPFVKTKYLVFVDNDVIVSRGWLQALVACADQHGCTAVCPLTFEDEAFSVVHHAGGELVWKSMEQGRRWLTERRPWNHLPLAKVNKPLVAGPTELNEFHCVLVRADFFAQNGPLDEKLLSMAEETDFSITVSSTGGSMFFEPASRVSYIPPSPEQLLPSDLAFFQLRWSSDWVRKSVEHMAAKHNLDPSSPVVTHWPRFVFQHRHACVTGSRTMPPLNILFGDYGTTLNKREKFEQLLRQLSPDPVDNR</sequence>
<accession>A0ABU5RVP6</accession>
<proteinExistence type="predicted"/>
<keyword evidence="2" id="KW-0328">Glycosyltransferase</keyword>
<organism evidence="2 3">
    <name type="scientific">Cyanobium gracile UHCC 0139</name>
    <dbReference type="NCBI Taxonomy" id="3110308"/>
    <lineage>
        <taxon>Bacteria</taxon>
        <taxon>Bacillati</taxon>
        <taxon>Cyanobacteriota</taxon>
        <taxon>Cyanophyceae</taxon>
        <taxon>Synechococcales</taxon>
        <taxon>Prochlorococcaceae</taxon>
        <taxon>Cyanobium</taxon>
    </lineage>
</organism>
<evidence type="ECO:0000259" key="1">
    <source>
        <dbReference type="Pfam" id="PF00535"/>
    </source>
</evidence>
<dbReference type="InterPro" id="IPR001173">
    <property type="entry name" value="Glyco_trans_2-like"/>
</dbReference>
<dbReference type="Proteomes" id="UP001304461">
    <property type="component" value="Unassembled WGS sequence"/>
</dbReference>
<gene>
    <name evidence="2" type="ORF">VB738_11405</name>
</gene>
<keyword evidence="2" id="KW-0808">Transferase</keyword>
<reference evidence="2 3" key="1">
    <citation type="submission" date="2023-12" db="EMBL/GenBank/DDBJ databases">
        <title>Baltic Sea Cyanobacteria.</title>
        <authorList>
            <person name="Delbaje E."/>
            <person name="Fewer D.P."/>
            <person name="Shishido T.K."/>
        </authorList>
    </citation>
    <scope>NUCLEOTIDE SEQUENCE [LARGE SCALE GENOMIC DNA]</scope>
    <source>
        <strain evidence="2 3">UHCC 0139</strain>
    </source>
</reference>
<dbReference type="Gene3D" id="3.90.550.10">
    <property type="entry name" value="Spore Coat Polysaccharide Biosynthesis Protein SpsA, Chain A"/>
    <property type="match status" value="1"/>
</dbReference>
<dbReference type="PANTHER" id="PTHR43179">
    <property type="entry name" value="RHAMNOSYLTRANSFERASE WBBL"/>
    <property type="match status" value="1"/>
</dbReference>
<dbReference type="GO" id="GO:0016757">
    <property type="term" value="F:glycosyltransferase activity"/>
    <property type="evidence" value="ECO:0007669"/>
    <property type="project" value="UniProtKB-KW"/>
</dbReference>
<dbReference type="RefSeq" id="WP_323305845.1">
    <property type="nucleotide sequence ID" value="NZ_JAYGHX010000006.1"/>
</dbReference>
<evidence type="ECO:0000313" key="2">
    <source>
        <dbReference type="EMBL" id="MEA5391863.1"/>
    </source>
</evidence>
<dbReference type="Pfam" id="PF00535">
    <property type="entry name" value="Glycos_transf_2"/>
    <property type="match status" value="1"/>
</dbReference>
<name>A0ABU5RVP6_9CYAN</name>
<dbReference type="EMBL" id="JAYGHX010000006">
    <property type="protein sequence ID" value="MEA5391863.1"/>
    <property type="molecule type" value="Genomic_DNA"/>
</dbReference>
<dbReference type="EC" id="2.4.-.-" evidence="2"/>
<comment type="caution">
    <text evidence="2">The sequence shown here is derived from an EMBL/GenBank/DDBJ whole genome shotgun (WGS) entry which is preliminary data.</text>
</comment>
<keyword evidence="3" id="KW-1185">Reference proteome</keyword>
<feature type="domain" description="Glycosyltransferase 2-like" evidence="1">
    <location>
        <begin position="38"/>
        <end position="151"/>
    </location>
</feature>
<dbReference type="CDD" id="cd00761">
    <property type="entry name" value="Glyco_tranf_GTA_type"/>
    <property type="match status" value="1"/>
</dbReference>
<protein>
    <submittedName>
        <fullName evidence="2">Glycosyltransferase</fullName>
        <ecNumber evidence="2">2.4.-.-</ecNumber>
    </submittedName>
</protein>